<name>A0A2P2NHE0_RHIMU</name>
<proteinExistence type="predicted"/>
<evidence type="ECO:0000313" key="1">
    <source>
        <dbReference type="EMBL" id="MBX41886.1"/>
    </source>
</evidence>
<dbReference type="EMBL" id="GGEC01061402">
    <property type="protein sequence ID" value="MBX41886.1"/>
    <property type="molecule type" value="Transcribed_RNA"/>
</dbReference>
<organism evidence="1">
    <name type="scientific">Rhizophora mucronata</name>
    <name type="common">Asiatic mangrove</name>
    <dbReference type="NCBI Taxonomy" id="61149"/>
    <lineage>
        <taxon>Eukaryota</taxon>
        <taxon>Viridiplantae</taxon>
        <taxon>Streptophyta</taxon>
        <taxon>Embryophyta</taxon>
        <taxon>Tracheophyta</taxon>
        <taxon>Spermatophyta</taxon>
        <taxon>Magnoliopsida</taxon>
        <taxon>eudicotyledons</taxon>
        <taxon>Gunneridae</taxon>
        <taxon>Pentapetalae</taxon>
        <taxon>rosids</taxon>
        <taxon>fabids</taxon>
        <taxon>Malpighiales</taxon>
        <taxon>Rhizophoraceae</taxon>
        <taxon>Rhizophora</taxon>
    </lineage>
</organism>
<protein>
    <submittedName>
        <fullName evidence="1">Uncharacterized protein</fullName>
    </submittedName>
</protein>
<accession>A0A2P2NHE0</accession>
<dbReference type="AlphaFoldDB" id="A0A2P2NHE0"/>
<sequence length="45" mass="4877">MAVGCSLKFHYSSPHIFLSLVVETLLSICLSIQPSFCIPTFCVGS</sequence>
<reference evidence="1" key="1">
    <citation type="submission" date="2018-02" db="EMBL/GenBank/DDBJ databases">
        <title>Rhizophora mucronata_Transcriptome.</title>
        <authorList>
            <person name="Meera S.P."/>
            <person name="Sreeshan A."/>
            <person name="Augustine A."/>
        </authorList>
    </citation>
    <scope>NUCLEOTIDE SEQUENCE</scope>
    <source>
        <tissue evidence="1">Leaf</tissue>
    </source>
</reference>